<evidence type="ECO:0000256" key="7">
    <source>
        <dbReference type="ARBA" id="ARBA00023274"/>
    </source>
</evidence>
<evidence type="ECO:0000256" key="6">
    <source>
        <dbReference type="ARBA" id="ARBA00023242"/>
    </source>
</evidence>
<keyword evidence="3" id="KW-0227">DNA damage</keyword>
<accession>A0AAD6NN93</accession>
<evidence type="ECO:0000256" key="4">
    <source>
        <dbReference type="ARBA" id="ARBA00022980"/>
    </source>
</evidence>
<dbReference type="PROSITE" id="PS01145">
    <property type="entry name" value="RIBOSOMAL_L34E"/>
    <property type="match status" value="1"/>
</dbReference>
<dbReference type="AlphaFoldDB" id="A0AAD6NN93"/>
<keyword evidence="13" id="KW-1185">Reference proteome</keyword>
<evidence type="ECO:0000256" key="8">
    <source>
        <dbReference type="ARBA" id="ARBA00025747"/>
    </source>
</evidence>
<evidence type="ECO:0000256" key="3">
    <source>
        <dbReference type="ARBA" id="ARBA00022763"/>
    </source>
</evidence>
<dbReference type="Pfam" id="PF01199">
    <property type="entry name" value="Ribosomal_L34e"/>
    <property type="match status" value="1"/>
</dbReference>
<dbReference type="EMBL" id="JAQGDS010000001">
    <property type="protein sequence ID" value="KAJ6264577.1"/>
    <property type="molecule type" value="Genomic_DNA"/>
</dbReference>
<dbReference type="PRINTS" id="PR01250">
    <property type="entry name" value="RIBOSOMALL34"/>
</dbReference>
<evidence type="ECO:0000313" key="12">
    <source>
        <dbReference type="EMBL" id="KAJ6264577.1"/>
    </source>
</evidence>
<feature type="compositionally biased region" description="Basic and acidic residues" evidence="9">
    <location>
        <begin position="497"/>
        <end position="506"/>
    </location>
</feature>
<evidence type="ECO:0000256" key="1">
    <source>
        <dbReference type="ARBA" id="ARBA00004123"/>
    </source>
</evidence>
<dbReference type="GO" id="GO:0005840">
    <property type="term" value="C:ribosome"/>
    <property type="evidence" value="ECO:0007669"/>
    <property type="project" value="UniProtKB-KW"/>
</dbReference>
<keyword evidence="4 12" id="KW-0689">Ribosomal protein</keyword>
<feature type="compositionally biased region" description="Basic and acidic residues" evidence="9">
    <location>
        <begin position="575"/>
        <end position="589"/>
    </location>
</feature>
<keyword evidence="7" id="KW-0687">Ribonucleoprotein</keyword>
<dbReference type="GO" id="GO:0005634">
    <property type="term" value="C:nucleus"/>
    <property type="evidence" value="ECO:0007669"/>
    <property type="project" value="UniProtKB-SubCell"/>
</dbReference>
<dbReference type="GO" id="GO:0003735">
    <property type="term" value="F:structural constituent of ribosome"/>
    <property type="evidence" value="ECO:0007669"/>
    <property type="project" value="InterPro"/>
</dbReference>
<comment type="caution">
    <text evidence="12">The sequence shown here is derived from an EMBL/GenBank/DDBJ whole genome shotgun (WGS) entry which is preliminary data.</text>
</comment>
<dbReference type="GO" id="GO:0006303">
    <property type="term" value="P:double-strand break repair via nonhomologous end joining"/>
    <property type="evidence" value="ECO:0007669"/>
    <property type="project" value="UniProtKB-ARBA"/>
</dbReference>
<dbReference type="InterPro" id="IPR053829">
    <property type="entry name" value="XLF-like_CC"/>
</dbReference>
<comment type="similarity">
    <text evidence="8">Belongs to the XRCC4-XLF family. XLF subfamily.</text>
</comment>
<keyword evidence="6" id="KW-0539">Nucleus</keyword>
<name>A0AAD6NN93_DREDA</name>
<dbReference type="PANTHER" id="PTHR10759">
    <property type="entry name" value="60S RIBOSOMAL PROTEIN L34"/>
    <property type="match status" value="1"/>
</dbReference>
<dbReference type="Proteomes" id="UP001221413">
    <property type="component" value="Unassembled WGS sequence"/>
</dbReference>
<comment type="subcellular location">
    <subcellularLocation>
        <location evidence="1">Nucleus</location>
    </subcellularLocation>
</comment>
<keyword evidence="5" id="KW-0234">DNA repair</keyword>
<evidence type="ECO:0000256" key="9">
    <source>
        <dbReference type="SAM" id="MobiDB-lite"/>
    </source>
</evidence>
<evidence type="ECO:0000259" key="11">
    <source>
        <dbReference type="Pfam" id="PF21928"/>
    </source>
</evidence>
<feature type="compositionally biased region" description="Basic and acidic residues" evidence="9">
    <location>
        <begin position="674"/>
        <end position="683"/>
    </location>
</feature>
<feature type="domain" description="XLF-like N-terminal" evidence="10">
    <location>
        <begin position="133"/>
        <end position="248"/>
    </location>
</feature>
<feature type="compositionally biased region" description="Basic and acidic residues" evidence="9">
    <location>
        <begin position="603"/>
        <end position="620"/>
    </location>
</feature>
<feature type="region of interest" description="Disordered" evidence="9">
    <location>
        <begin position="385"/>
        <end position="693"/>
    </location>
</feature>
<dbReference type="Gene3D" id="6.20.340.10">
    <property type="match status" value="1"/>
</dbReference>
<protein>
    <submittedName>
        <fullName evidence="12">60S ribosomal protein L34-B</fullName>
    </submittedName>
</protein>
<evidence type="ECO:0000259" key="10">
    <source>
        <dbReference type="Pfam" id="PF09302"/>
    </source>
</evidence>
<evidence type="ECO:0000256" key="2">
    <source>
        <dbReference type="ARBA" id="ARBA00009875"/>
    </source>
</evidence>
<dbReference type="InterPro" id="IPR008195">
    <property type="entry name" value="Ribosomal_eL34"/>
</dbReference>
<dbReference type="Pfam" id="PF21928">
    <property type="entry name" value="XLF_CC"/>
    <property type="match status" value="1"/>
</dbReference>
<organism evidence="12 13">
    <name type="scientific">Drechslerella dactyloides</name>
    <name type="common">Nematode-trapping fungus</name>
    <name type="synonym">Arthrobotrys dactyloides</name>
    <dbReference type="NCBI Taxonomy" id="74499"/>
    <lineage>
        <taxon>Eukaryota</taxon>
        <taxon>Fungi</taxon>
        <taxon>Dikarya</taxon>
        <taxon>Ascomycota</taxon>
        <taxon>Pezizomycotina</taxon>
        <taxon>Orbiliomycetes</taxon>
        <taxon>Orbiliales</taxon>
        <taxon>Orbiliaceae</taxon>
        <taxon>Drechslerella</taxon>
    </lineage>
</organism>
<proteinExistence type="inferred from homology"/>
<gene>
    <name evidence="12" type="ORF">Dda_0724</name>
</gene>
<evidence type="ECO:0000313" key="13">
    <source>
        <dbReference type="Proteomes" id="UP001221413"/>
    </source>
</evidence>
<dbReference type="InterPro" id="IPR038051">
    <property type="entry name" value="XRCC4-like_N_sf"/>
</dbReference>
<sequence length="745" mass="82915">MTSSRITYRRRNPYNTRSNRIRVIKTPGGALRALHIKKRGSAPRCGDCKTKLPGIPALRPREYSQISKPSKTVSRAYGGSRCGNCVQDRIVRAFLIEEQKIVKKPERTATDIATSRHSNPDRDAMAPTTIAAWEPFPVESPSAPALYLQRHFTQTSYTIYVTDLSSVWSESLEKSSICDRADDRNCSIDPSTDDSQLHILLEKLHSGVTGLNPAVIVDLEVRADTLIINTKEKLQAPLQPLEWRFRLKLQSSAEFTKRFSMPLLYYGSLLSRQTISLLTIIEEKDTAIARLLDKFEEYKVDISSVFPGYKKGRAPTGRAKGIAKFDKDEWRQEILGAETDAKVSKELIKTTFRQLSAGDNKLEIDLPKPPASQWWTKLNGKVSVKGEPEVEPTPHTTPKKPPKPVRLNTDSDDDFEALRSSPVRSRIAESSATVKNESHEKPPVDDETTDDEDDLDAAPKSQNSRAGSNKSSQPTPPALRSRSPKRPAIRSESPNQVKREPSENPKFESNFGNHISFMASLVHHDSTTSESEDEAPKKPEQPSPKSSRVKKTVGGRGKQQEPVEVAMADAEDDESSRPSKPEPEPEPPKRVGKIKGTIGGRKPGSEPLKRKEPEPDSDVRKHSRTYLTLRQLRRSRSLILIEEMVDPEQEAPKPPPKKREKTKSPPIEGMDEEAAQKRRDELQKQLAAKAAGKKKLIVGSTDNVGDLKSEAGWAAGLLKLELSRHKSGAGQVLNMDDHCLLAAVI</sequence>
<feature type="compositionally biased region" description="Acidic residues" evidence="9">
    <location>
        <begin position="445"/>
        <end position="456"/>
    </location>
</feature>
<evidence type="ECO:0000256" key="5">
    <source>
        <dbReference type="ARBA" id="ARBA00023204"/>
    </source>
</evidence>
<dbReference type="CDD" id="cd22285">
    <property type="entry name" value="HD_XLF_N"/>
    <property type="match status" value="1"/>
</dbReference>
<dbReference type="Gene3D" id="2.170.210.10">
    <property type="entry name" value="DNA double-strand break repair and VJ recombination XRCC4, N-terminal"/>
    <property type="match status" value="1"/>
</dbReference>
<dbReference type="Pfam" id="PF09302">
    <property type="entry name" value="XLF"/>
    <property type="match status" value="1"/>
</dbReference>
<dbReference type="GO" id="GO:1990904">
    <property type="term" value="C:ribonucleoprotein complex"/>
    <property type="evidence" value="ECO:0007669"/>
    <property type="project" value="UniProtKB-KW"/>
</dbReference>
<dbReference type="Gene3D" id="6.20.370.70">
    <property type="match status" value="1"/>
</dbReference>
<comment type="similarity">
    <text evidence="2">Belongs to the eukaryotic ribosomal protein eL34 family.</text>
</comment>
<feature type="compositionally biased region" description="Polar residues" evidence="9">
    <location>
        <begin position="460"/>
        <end position="473"/>
    </location>
</feature>
<dbReference type="InterPro" id="IPR018065">
    <property type="entry name" value="Ribosomal_eL34_CS"/>
</dbReference>
<dbReference type="InterPro" id="IPR038562">
    <property type="entry name" value="Ribosomal_eL34_C_sf"/>
</dbReference>
<reference evidence="12" key="1">
    <citation type="submission" date="2023-01" db="EMBL/GenBank/DDBJ databases">
        <title>The chitinases involved in constricting ring structure development in the nematode-trapping fungus Drechslerella dactyloides.</title>
        <authorList>
            <person name="Wang R."/>
            <person name="Zhang L."/>
            <person name="Tang P."/>
            <person name="Li S."/>
            <person name="Liang L."/>
        </authorList>
    </citation>
    <scope>NUCLEOTIDE SEQUENCE</scope>
    <source>
        <strain evidence="12">YMF1.00031</strain>
    </source>
</reference>
<feature type="domain" description="XLF-like coiled-coil region" evidence="11">
    <location>
        <begin position="252"/>
        <end position="302"/>
    </location>
</feature>
<dbReference type="InterPro" id="IPR015381">
    <property type="entry name" value="XLF-like_N"/>
</dbReference>
<dbReference type="GO" id="GO:0006412">
    <property type="term" value="P:translation"/>
    <property type="evidence" value="ECO:0007669"/>
    <property type="project" value="InterPro"/>
</dbReference>